<evidence type="ECO:0000256" key="7">
    <source>
        <dbReference type="ARBA" id="ARBA00023136"/>
    </source>
</evidence>
<dbReference type="EMBL" id="CP039543">
    <property type="protein sequence ID" value="QJT07971.1"/>
    <property type="molecule type" value="Genomic_DNA"/>
</dbReference>
<evidence type="ECO:0000313" key="11">
    <source>
        <dbReference type="Proteomes" id="UP000503251"/>
    </source>
</evidence>
<evidence type="ECO:0000256" key="2">
    <source>
        <dbReference type="ARBA" id="ARBA00022475"/>
    </source>
</evidence>
<keyword evidence="7 8" id="KW-0472">Membrane</keyword>
<feature type="transmembrane region" description="Helical" evidence="8">
    <location>
        <begin position="171"/>
        <end position="197"/>
    </location>
</feature>
<dbReference type="InterPro" id="IPR050297">
    <property type="entry name" value="LipidA_mod_glycosyltrf_83"/>
</dbReference>
<keyword evidence="3" id="KW-0328">Glycosyltransferase</keyword>
<feature type="transmembrane region" description="Helical" evidence="8">
    <location>
        <begin position="116"/>
        <end position="137"/>
    </location>
</feature>
<comment type="subcellular location">
    <subcellularLocation>
        <location evidence="1">Cell membrane</location>
        <topology evidence="1">Multi-pass membrane protein</topology>
    </subcellularLocation>
</comment>
<organism evidence="10 11">
    <name type="scientific">Oceanidesulfovibrio marinus</name>
    <dbReference type="NCBI Taxonomy" id="370038"/>
    <lineage>
        <taxon>Bacteria</taxon>
        <taxon>Pseudomonadati</taxon>
        <taxon>Thermodesulfobacteriota</taxon>
        <taxon>Desulfovibrionia</taxon>
        <taxon>Desulfovibrionales</taxon>
        <taxon>Desulfovibrionaceae</taxon>
        <taxon>Oceanidesulfovibrio</taxon>
    </lineage>
</organism>
<proteinExistence type="predicted"/>
<keyword evidence="5 8" id="KW-0812">Transmembrane</keyword>
<evidence type="ECO:0000256" key="6">
    <source>
        <dbReference type="ARBA" id="ARBA00022989"/>
    </source>
</evidence>
<evidence type="ECO:0000256" key="8">
    <source>
        <dbReference type="SAM" id="Phobius"/>
    </source>
</evidence>
<dbReference type="PANTHER" id="PTHR33908:SF11">
    <property type="entry name" value="MEMBRANE PROTEIN"/>
    <property type="match status" value="1"/>
</dbReference>
<accession>A0ABX6NC92</accession>
<evidence type="ECO:0000256" key="3">
    <source>
        <dbReference type="ARBA" id="ARBA00022676"/>
    </source>
</evidence>
<gene>
    <name evidence="10" type="ORF">E8L03_03080</name>
</gene>
<reference evidence="10 11" key="1">
    <citation type="submission" date="2019-04" db="EMBL/GenBank/DDBJ databases">
        <title>Isolation and culture of sulfate reducing bacteria from the cold seep of the South China Sea.</title>
        <authorList>
            <person name="Sun C."/>
            <person name="Liu R."/>
        </authorList>
    </citation>
    <scope>NUCLEOTIDE SEQUENCE [LARGE SCALE GENOMIC DNA]</scope>
    <source>
        <strain evidence="10 11">CS1</strain>
    </source>
</reference>
<feature type="transmembrane region" description="Helical" evidence="8">
    <location>
        <begin position="209"/>
        <end position="226"/>
    </location>
</feature>
<keyword evidence="11" id="KW-1185">Reference proteome</keyword>
<dbReference type="Pfam" id="PF13231">
    <property type="entry name" value="PMT_2"/>
    <property type="match status" value="1"/>
</dbReference>
<evidence type="ECO:0000256" key="4">
    <source>
        <dbReference type="ARBA" id="ARBA00022679"/>
    </source>
</evidence>
<keyword evidence="4" id="KW-0808">Transferase</keyword>
<protein>
    <recommendedName>
        <fullName evidence="9">Glycosyltransferase RgtA/B/C/D-like domain-containing protein</fullName>
    </recommendedName>
</protein>
<evidence type="ECO:0000313" key="10">
    <source>
        <dbReference type="EMBL" id="QJT07971.1"/>
    </source>
</evidence>
<feature type="transmembrane region" description="Helical" evidence="8">
    <location>
        <begin position="12"/>
        <end position="30"/>
    </location>
</feature>
<sequence length="489" mass="54480">MSTRAIKISALVAGGIVLSVVLFVCSLQWGPGVHYDSIYYMNGADNISAGKGYTASFAGEHAKTITTFPPLTSYVLSIFENLGNLKYAVVNSLFFCIFFITSYFTIKQFSNGKDTYLVIALFAACISPPVLDAFSWIQSEVVFLPAVFLSIYGLSKYCSKGKYRNLIWSGAFMGLALMTRYAGAIVALSVTPSILLAGKTTIGRRIKNAVVFLALSFLPLAMYFIWHVHGKNPASTRPFDFKAIGAEKLMQLVYTLDGSFVPGSDRFRVFTGQEYVVLFAIIMVLLALFVSRRKELTLSRQAESGLLPYFLVVFVYPLLLIILMATMDSTLVLDMRLLSVSIISLYVVLFYLSKKYVGKKLFKSIAMFLVLVFVIHYAGFMYYFYDNGRGDVSRKYINTKIVNIILNDNGVVYTNKIQAGYYLVGKRARPDKQLLSGNGSSEHGLLLCFASEDSLVLSSMKWSSQRDCEVPREAVHVVDGDYVDLYSIN</sequence>
<feature type="domain" description="Glycosyltransferase RgtA/B/C/D-like" evidence="9">
    <location>
        <begin position="69"/>
        <end position="219"/>
    </location>
</feature>
<dbReference type="PANTHER" id="PTHR33908">
    <property type="entry name" value="MANNOSYLTRANSFERASE YKCB-RELATED"/>
    <property type="match status" value="1"/>
</dbReference>
<dbReference type="RefSeq" id="WP_171266539.1">
    <property type="nucleotide sequence ID" value="NZ_CP039543.1"/>
</dbReference>
<dbReference type="InterPro" id="IPR038731">
    <property type="entry name" value="RgtA/B/C-like"/>
</dbReference>
<evidence type="ECO:0000259" key="9">
    <source>
        <dbReference type="Pfam" id="PF13231"/>
    </source>
</evidence>
<feature type="transmembrane region" description="Helical" evidence="8">
    <location>
        <begin position="304"/>
        <end position="325"/>
    </location>
</feature>
<feature type="transmembrane region" description="Helical" evidence="8">
    <location>
        <begin position="337"/>
        <end position="353"/>
    </location>
</feature>
<dbReference type="Proteomes" id="UP000503251">
    <property type="component" value="Chromosome"/>
</dbReference>
<name>A0ABX6NC92_9BACT</name>
<evidence type="ECO:0000256" key="1">
    <source>
        <dbReference type="ARBA" id="ARBA00004651"/>
    </source>
</evidence>
<feature type="transmembrane region" description="Helical" evidence="8">
    <location>
        <begin position="275"/>
        <end position="292"/>
    </location>
</feature>
<keyword evidence="6 8" id="KW-1133">Transmembrane helix</keyword>
<feature type="transmembrane region" description="Helical" evidence="8">
    <location>
        <begin position="85"/>
        <end position="104"/>
    </location>
</feature>
<evidence type="ECO:0000256" key="5">
    <source>
        <dbReference type="ARBA" id="ARBA00022692"/>
    </source>
</evidence>
<keyword evidence="2" id="KW-1003">Cell membrane</keyword>
<feature type="transmembrane region" description="Helical" evidence="8">
    <location>
        <begin position="365"/>
        <end position="385"/>
    </location>
</feature>